<dbReference type="RefSeq" id="WP_004817418.1">
    <property type="nucleotide sequence ID" value="NZ_KB849455.1"/>
</dbReference>
<proteinExistence type="predicted"/>
<comment type="caution">
    <text evidence="1">The sequence shown here is derived from an EMBL/GenBank/DDBJ whole genome shotgun (WGS) entry which is preliminary data.</text>
</comment>
<organism evidence="1 2">
    <name type="scientific">Acinetobacter guillouiae NIPH 991</name>
    <dbReference type="NCBI Taxonomy" id="1217656"/>
    <lineage>
        <taxon>Bacteria</taxon>
        <taxon>Pseudomonadati</taxon>
        <taxon>Pseudomonadota</taxon>
        <taxon>Gammaproteobacteria</taxon>
        <taxon>Moraxellales</taxon>
        <taxon>Moraxellaceae</taxon>
        <taxon>Acinetobacter</taxon>
    </lineage>
</organism>
<name>N8YGH2_ACIGI</name>
<reference evidence="1 2" key="1">
    <citation type="submission" date="2013-02" db="EMBL/GenBank/DDBJ databases">
        <title>The Genome Sequence of Acinetobacter guillouiae NIPH 991.</title>
        <authorList>
            <consortium name="The Broad Institute Genome Sequencing Platform"/>
            <consortium name="The Broad Institute Genome Sequencing Center for Infectious Disease"/>
            <person name="Cerqueira G."/>
            <person name="Feldgarden M."/>
            <person name="Courvalin P."/>
            <person name="Perichon B."/>
            <person name="Grillot-Courvalin C."/>
            <person name="Clermont D."/>
            <person name="Rocha E."/>
            <person name="Yoon E.-J."/>
            <person name="Nemec A."/>
            <person name="Walker B."/>
            <person name="Young S.K."/>
            <person name="Zeng Q."/>
            <person name="Gargeya S."/>
            <person name="Fitzgerald M."/>
            <person name="Haas B."/>
            <person name="Abouelleil A."/>
            <person name="Alvarado L."/>
            <person name="Arachchi H.M."/>
            <person name="Berlin A.M."/>
            <person name="Chapman S.B."/>
            <person name="Dewar J."/>
            <person name="Goldberg J."/>
            <person name="Griggs A."/>
            <person name="Gujja S."/>
            <person name="Hansen M."/>
            <person name="Howarth C."/>
            <person name="Imamovic A."/>
            <person name="Larimer J."/>
            <person name="McCowan C."/>
            <person name="Murphy C."/>
            <person name="Neiman D."/>
            <person name="Pearson M."/>
            <person name="Priest M."/>
            <person name="Roberts A."/>
            <person name="Saif S."/>
            <person name="Shea T."/>
            <person name="Sisk P."/>
            <person name="Sykes S."/>
            <person name="Wortman J."/>
            <person name="Nusbaum C."/>
            <person name="Birren B."/>
        </authorList>
    </citation>
    <scope>NUCLEOTIDE SEQUENCE [LARGE SCALE GENOMIC DNA]</scope>
    <source>
        <strain evidence="1 2">NIPH 991</strain>
    </source>
</reference>
<dbReference type="Proteomes" id="UP000013148">
    <property type="component" value="Unassembled WGS sequence"/>
</dbReference>
<sequence length="61" mass="6975">MKIYMSDIRNAKMCARGTRAFFMLHGLDFQDFLKNGIDAEIILSTHDAMAIQVVELKNGRK</sequence>
<dbReference type="AlphaFoldDB" id="N8YGH2"/>
<dbReference type="HOGENOM" id="CLU_197683_1_0_6"/>
<evidence type="ECO:0000313" key="2">
    <source>
        <dbReference type="Proteomes" id="UP000013148"/>
    </source>
</evidence>
<dbReference type="PATRIC" id="fig|1217656.3.peg.510"/>
<gene>
    <name evidence="1" type="ORF">F964_00523</name>
</gene>
<dbReference type="eggNOG" id="ENOG5032FJW">
    <property type="taxonomic scope" value="Bacteria"/>
</dbReference>
<accession>N8YGH2</accession>
<keyword evidence="2" id="KW-1185">Reference proteome</keyword>
<dbReference type="EMBL" id="APPJ01000004">
    <property type="protein sequence ID" value="ENV18723.1"/>
    <property type="molecule type" value="Genomic_DNA"/>
</dbReference>
<evidence type="ECO:0000313" key="1">
    <source>
        <dbReference type="EMBL" id="ENV18723.1"/>
    </source>
</evidence>
<protein>
    <submittedName>
        <fullName evidence="1">Uncharacterized protein</fullName>
    </submittedName>
</protein>